<organism evidence="1 2">
    <name type="scientific">Marinifilum breve</name>
    <dbReference type="NCBI Taxonomy" id="2184082"/>
    <lineage>
        <taxon>Bacteria</taxon>
        <taxon>Pseudomonadati</taxon>
        <taxon>Bacteroidota</taxon>
        <taxon>Bacteroidia</taxon>
        <taxon>Marinilabiliales</taxon>
        <taxon>Marinifilaceae</taxon>
    </lineage>
</organism>
<reference evidence="1 2" key="1">
    <citation type="submission" date="2018-05" db="EMBL/GenBank/DDBJ databases">
        <title>Marinifilum breve JC075T sp. nov., a marine bacterium isolated from Yongle Blue Hole in the South China Sea.</title>
        <authorList>
            <person name="Fu T."/>
        </authorList>
    </citation>
    <scope>NUCLEOTIDE SEQUENCE [LARGE SCALE GENOMIC DNA]</scope>
    <source>
        <strain evidence="1 2">JC075</strain>
    </source>
</reference>
<sequence length="140" mass="15767">MGVVLSGVKIFDEIYEELTIAQQKGIDIKVFKKVAKPLIKQIRKNLRPNKRTGNLSKSIGVKNLKKKEGIRIGARVFGRWKGYHGHLLENGSKKRGKYGNMNGTSFFSKAIDTTATESEKIMTQEYANVITDIIQKAKKN</sequence>
<keyword evidence="2" id="KW-1185">Reference proteome</keyword>
<evidence type="ECO:0000313" key="1">
    <source>
        <dbReference type="EMBL" id="PXY01400.1"/>
    </source>
</evidence>
<dbReference type="Proteomes" id="UP000248079">
    <property type="component" value="Unassembled WGS sequence"/>
</dbReference>
<dbReference type="Pfam" id="PF04883">
    <property type="entry name" value="HK97-gp10_like"/>
    <property type="match status" value="1"/>
</dbReference>
<dbReference type="AlphaFoldDB" id="A0A2V4A244"/>
<protein>
    <recommendedName>
        <fullName evidence="3">HK97 gp10 family phage protein</fullName>
    </recommendedName>
</protein>
<evidence type="ECO:0008006" key="3">
    <source>
        <dbReference type="Google" id="ProtNLM"/>
    </source>
</evidence>
<proteinExistence type="predicted"/>
<dbReference type="RefSeq" id="WP_110360212.1">
    <property type="nucleotide sequence ID" value="NZ_QFLI01000003.1"/>
</dbReference>
<accession>A0A2V4A244</accession>
<dbReference type="EMBL" id="QFLI01000003">
    <property type="protein sequence ID" value="PXY01400.1"/>
    <property type="molecule type" value="Genomic_DNA"/>
</dbReference>
<gene>
    <name evidence="1" type="ORF">DF185_07910</name>
</gene>
<name>A0A2V4A244_9BACT</name>
<dbReference type="InterPro" id="IPR010064">
    <property type="entry name" value="HK97-gp10_tail"/>
</dbReference>
<dbReference type="OrthoDB" id="9970693at2"/>
<comment type="caution">
    <text evidence="1">The sequence shown here is derived from an EMBL/GenBank/DDBJ whole genome shotgun (WGS) entry which is preliminary data.</text>
</comment>
<evidence type="ECO:0000313" key="2">
    <source>
        <dbReference type="Proteomes" id="UP000248079"/>
    </source>
</evidence>